<feature type="transmembrane region" description="Helical" evidence="1">
    <location>
        <begin position="12"/>
        <end position="30"/>
    </location>
</feature>
<dbReference type="Proteomes" id="UP000315628">
    <property type="component" value="Unassembled WGS sequence"/>
</dbReference>
<proteinExistence type="predicted"/>
<feature type="transmembrane region" description="Helical" evidence="1">
    <location>
        <begin position="66"/>
        <end position="84"/>
    </location>
</feature>
<keyword evidence="1" id="KW-0472">Membrane</keyword>
<dbReference type="AlphaFoldDB" id="A0A560WAD4"/>
<evidence type="ECO:0000313" key="2">
    <source>
        <dbReference type="EMBL" id="TWD14584.1"/>
    </source>
</evidence>
<keyword evidence="1" id="KW-1133">Transmembrane helix</keyword>
<gene>
    <name evidence="2" type="ORF">FB557_1998</name>
</gene>
<evidence type="ECO:0000313" key="3">
    <source>
        <dbReference type="Proteomes" id="UP000315628"/>
    </source>
</evidence>
<name>A0A560WAD4_9MICO</name>
<protein>
    <submittedName>
        <fullName evidence="2">Uncharacterized protein</fullName>
    </submittedName>
</protein>
<keyword evidence="1" id="KW-0812">Transmembrane</keyword>
<evidence type="ECO:0000256" key="1">
    <source>
        <dbReference type="SAM" id="Phobius"/>
    </source>
</evidence>
<feature type="transmembrane region" description="Helical" evidence="1">
    <location>
        <begin position="36"/>
        <end position="54"/>
    </location>
</feature>
<dbReference type="EMBL" id="VIUW01000003">
    <property type="protein sequence ID" value="TWD14584.1"/>
    <property type="molecule type" value="Genomic_DNA"/>
</dbReference>
<sequence length="86" mass="9250">MARATAPLVRFVSGLPPAVPVLFVFGLVIIGSVLQSWGWLLLAAAALILVWVLAISWPRLTQSEKLLRLAVIALVVAVTIVRALPR</sequence>
<comment type="caution">
    <text evidence="2">The sequence shown here is derived from an EMBL/GenBank/DDBJ whole genome shotgun (WGS) entry which is preliminary data.</text>
</comment>
<accession>A0A560WAD4</accession>
<reference evidence="2 3" key="1">
    <citation type="submission" date="2019-06" db="EMBL/GenBank/DDBJ databases">
        <title>Sequencing the genomes of 1000 actinobacteria strains.</title>
        <authorList>
            <person name="Klenk H.-P."/>
        </authorList>
    </citation>
    <scope>NUCLEOTIDE SEQUENCE [LARGE SCALE GENOMIC DNA]</scope>
    <source>
        <strain evidence="2 3">DSM 18935</strain>
    </source>
</reference>
<organism evidence="2 3">
    <name type="scientific">Marihabitans asiaticum</name>
    <dbReference type="NCBI Taxonomy" id="415218"/>
    <lineage>
        <taxon>Bacteria</taxon>
        <taxon>Bacillati</taxon>
        <taxon>Actinomycetota</taxon>
        <taxon>Actinomycetes</taxon>
        <taxon>Micrococcales</taxon>
        <taxon>Intrasporangiaceae</taxon>
        <taxon>Marihabitans</taxon>
    </lineage>
</organism>
<keyword evidence="3" id="KW-1185">Reference proteome</keyword>